<feature type="transmembrane region" description="Helical" evidence="14">
    <location>
        <begin position="147"/>
        <end position="170"/>
    </location>
</feature>
<evidence type="ECO:0000313" key="17">
    <source>
        <dbReference type="EMBL" id="GGW26412.1"/>
    </source>
</evidence>
<protein>
    <submittedName>
        <fullName evidence="17">Methyl-accepting chemotaxis protein I</fullName>
    </submittedName>
</protein>
<evidence type="ECO:0000256" key="5">
    <source>
        <dbReference type="ARBA" id="ARBA00022519"/>
    </source>
</evidence>
<evidence type="ECO:0000256" key="10">
    <source>
        <dbReference type="ARBA" id="ARBA00029447"/>
    </source>
</evidence>
<dbReference type="InterPro" id="IPR003660">
    <property type="entry name" value="HAMP_dom"/>
</dbReference>
<evidence type="ECO:0000259" key="16">
    <source>
        <dbReference type="PROSITE" id="PS50885"/>
    </source>
</evidence>
<dbReference type="InterPro" id="IPR003122">
    <property type="entry name" value="Tar_rcpt_lig-bd"/>
</dbReference>
<dbReference type="Proteomes" id="UP000623776">
    <property type="component" value="Unassembled WGS sequence"/>
</dbReference>
<evidence type="ECO:0000256" key="9">
    <source>
        <dbReference type="ARBA" id="ARBA00023224"/>
    </source>
</evidence>
<keyword evidence="4" id="KW-0145">Chemotaxis</keyword>
<dbReference type="Gene3D" id="1.10.287.950">
    <property type="entry name" value="Methyl-accepting chemotaxis protein"/>
    <property type="match status" value="1"/>
</dbReference>
<dbReference type="Pfam" id="PF00672">
    <property type="entry name" value="HAMP"/>
    <property type="match status" value="1"/>
</dbReference>
<keyword evidence="6 14" id="KW-0812">Transmembrane</keyword>
<name>A0A8H9LWC0_9GAMM</name>
<dbReference type="InterPro" id="IPR004090">
    <property type="entry name" value="Chemotax_Me-accpt_rcpt"/>
</dbReference>
<keyword evidence="8 14" id="KW-0472">Membrane</keyword>
<dbReference type="Pfam" id="PF00015">
    <property type="entry name" value="MCPsignal"/>
    <property type="match status" value="1"/>
</dbReference>
<dbReference type="PROSITE" id="PS50111">
    <property type="entry name" value="CHEMOTAXIS_TRANSDUC_2"/>
    <property type="match status" value="1"/>
</dbReference>
<evidence type="ECO:0000313" key="18">
    <source>
        <dbReference type="Proteomes" id="UP000623776"/>
    </source>
</evidence>
<keyword evidence="18" id="KW-1185">Reference proteome</keyword>
<comment type="caution">
    <text evidence="17">The sequence shown here is derived from an EMBL/GenBank/DDBJ whole genome shotgun (WGS) entry which is preliminary data.</text>
</comment>
<evidence type="ECO:0000256" key="11">
    <source>
        <dbReference type="PROSITE-ProRule" id="PRU00284"/>
    </source>
</evidence>
<evidence type="ECO:0000256" key="14">
    <source>
        <dbReference type="SAM" id="Phobius"/>
    </source>
</evidence>
<dbReference type="PRINTS" id="PR00260">
    <property type="entry name" value="CHEMTRNSDUCR"/>
</dbReference>
<dbReference type="InterPro" id="IPR004089">
    <property type="entry name" value="MCPsignal_dom"/>
</dbReference>
<keyword evidence="9 11" id="KW-0807">Transducer</keyword>
<dbReference type="InterPro" id="IPR051310">
    <property type="entry name" value="MCP_chemotaxis"/>
</dbReference>
<proteinExistence type="inferred from homology"/>
<sequence>MDELSMHQMLPLARTQRSVGFAQLAYLNSVVASEDGQHQQAQTYLAEAETFQQSAQSYFSEFEASDPRGMNNELAEAVITAFYAVMQEGLIPMEAAVKSGDSAQLNAVRLAIIPLNQSFVTTSMAFNGYLAEYADQLIDRYDRDMQVFGYIDIAVIVAALFIIVLVRMAMVGSIVKPLDEAVVHFERIAENDLSSRVDLRGSNEIGKLFSAMQRMQSGLAATVATVRDSSGSIYIGAREIAGGNADLSSRTEQQAASLQETAASMEQLTQTVKQNADNARQASTLANDASGKAVEGGDVVDQVISTMHGISSSSQQVADIINVIDSIAFQTNILALNASVEAARAGEQGRGFAVVASEVRNLASRSAEAAKEIKRLIDASTAQVNEGSQLVEKAGATMREVVGSVRRVTDIMDEISAASQEQSAGIEQVNQAIAQMDEVTQQNAALVQEASAAASSLEEQAERLEGVVAAFRLEQGSERRQPALATPPRRGELLRPQLTGKPKPNAAASAEQEWEAF</sequence>
<evidence type="ECO:0000256" key="1">
    <source>
        <dbReference type="ARBA" id="ARBA00004429"/>
    </source>
</evidence>
<evidence type="ECO:0000256" key="7">
    <source>
        <dbReference type="ARBA" id="ARBA00022989"/>
    </source>
</evidence>
<evidence type="ECO:0000256" key="6">
    <source>
        <dbReference type="ARBA" id="ARBA00022692"/>
    </source>
</evidence>
<evidence type="ECO:0000256" key="8">
    <source>
        <dbReference type="ARBA" id="ARBA00023136"/>
    </source>
</evidence>
<evidence type="ECO:0000256" key="3">
    <source>
        <dbReference type="ARBA" id="ARBA00022481"/>
    </source>
</evidence>
<dbReference type="SUPFAM" id="SSF58104">
    <property type="entry name" value="Methyl-accepting chemotaxis protein (MCP) signaling domain"/>
    <property type="match status" value="1"/>
</dbReference>
<keyword evidence="7 14" id="KW-1133">Transmembrane helix</keyword>
<keyword evidence="3" id="KW-0488">Methylation</keyword>
<comment type="similarity">
    <text evidence="10">Belongs to the methyl-accepting chemotaxis (MCP) protein family.</text>
</comment>
<evidence type="ECO:0000256" key="2">
    <source>
        <dbReference type="ARBA" id="ARBA00022475"/>
    </source>
</evidence>
<feature type="coiled-coil region" evidence="12">
    <location>
        <begin position="429"/>
        <end position="474"/>
    </location>
</feature>
<accession>A0A8H9LWC0</accession>
<dbReference type="GO" id="GO:0004888">
    <property type="term" value="F:transmembrane signaling receptor activity"/>
    <property type="evidence" value="ECO:0007669"/>
    <property type="project" value="InterPro"/>
</dbReference>
<dbReference type="CDD" id="cd06225">
    <property type="entry name" value="HAMP"/>
    <property type="match status" value="1"/>
</dbReference>
<keyword evidence="5" id="KW-0997">Cell inner membrane</keyword>
<dbReference type="PROSITE" id="PS50885">
    <property type="entry name" value="HAMP"/>
    <property type="match status" value="1"/>
</dbReference>
<dbReference type="GO" id="GO:0006935">
    <property type="term" value="P:chemotaxis"/>
    <property type="evidence" value="ECO:0007669"/>
    <property type="project" value="UniProtKB-KW"/>
</dbReference>
<dbReference type="PANTHER" id="PTHR43531">
    <property type="entry name" value="PROTEIN ICFG"/>
    <property type="match status" value="1"/>
</dbReference>
<dbReference type="PANTHER" id="PTHR43531:SF14">
    <property type="entry name" value="METHYL-ACCEPTING CHEMOTAXIS PROTEIN I-RELATED"/>
    <property type="match status" value="1"/>
</dbReference>
<dbReference type="InterPro" id="IPR035440">
    <property type="entry name" value="4HB_MCP_dom_sf"/>
</dbReference>
<comment type="subcellular location">
    <subcellularLocation>
        <location evidence="1">Cell inner membrane</location>
        <topology evidence="1">Multi-pass membrane protein</topology>
    </subcellularLocation>
</comment>
<evidence type="ECO:0000256" key="4">
    <source>
        <dbReference type="ARBA" id="ARBA00022500"/>
    </source>
</evidence>
<dbReference type="GO" id="GO:0005886">
    <property type="term" value="C:plasma membrane"/>
    <property type="evidence" value="ECO:0007669"/>
    <property type="project" value="UniProtKB-SubCell"/>
</dbReference>
<evidence type="ECO:0000259" key="15">
    <source>
        <dbReference type="PROSITE" id="PS50111"/>
    </source>
</evidence>
<dbReference type="Pfam" id="PF02203">
    <property type="entry name" value="TarH"/>
    <property type="match status" value="1"/>
</dbReference>
<dbReference type="AlphaFoldDB" id="A0A8H9LWC0"/>
<evidence type="ECO:0000256" key="13">
    <source>
        <dbReference type="SAM" id="MobiDB-lite"/>
    </source>
</evidence>
<feature type="region of interest" description="Disordered" evidence="13">
    <location>
        <begin position="475"/>
        <end position="517"/>
    </location>
</feature>
<feature type="domain" description="Methyl-accepting transducer" evidence="15">
    <location>
        <begin position="229"/>
        <end position="458"/>
    </location>
</feature>
<dbReference type="GO" id="GO:0007165">
    <property type="term" value="P:signal transduction"/>
    <property type="evidence" value="ECO:0007669"/>
    <property type="project" value="UniProtKB-KW"/>
</dbReference>
<keyword evidence="12" id="KW-0175">Coiled coil</keyword>
<organism evidence="17 18">
    <name type="scientific">Vreelandella hamiltonii</name>
    <dbReference type="NCBI Taxonomy" id="502829"/>
    <lineage>
        <taxon>Bacteria</taxon>
        <taxon>Pseudomonadati</taxon>
        <taxon>Pseudomonadota</taxon>
        <taxon>Gammaproteobacteria</taxon>
        <taxon>Oceanospirillales</taxon>
        <taxon>Halomonadaceae</taxon>
        <taxon>Vreelandella</taxon>
    </lineage>
</organism>
<dbReference type="SUPFAM" id="SSF47170">
    <property type="entry name" value="Aspartate receptor, ligand-binding domain"/>
    <property type="match status" value="1"/>
</dbReference>
<feature type="domain" description="HAMP" evidence="16">
    <location>
        <begin position="172"/>
        <end position="224"/>
    </location>
</feature>
<dbReference type="SMART" id="SM00304">
    <property type="entry name" value="HAMP"/>
    <property type="match status" value="1"/>
</dbReference>
<reference evidence="18" key="1">
    <citation type="journal article" date="2019" name="Int. J. Syst. Evol. Microbiol.">
        <title>The Global Catalogue of Microorganisms (GCM) 10K type strain sequencing project: providing services to taxonomists for standard genome sequencing and annotation.</title>
        <authorList>
            <consortium name="The Broad Institute Genomics Platform"/>
            <consortium name="The Broad Institute Genome Sequencing Center for Infectious Disease"/>
            <person name="Wu L."/>
            <person name="Ma J."/>
        </authorList>
    </citation>
    <scope>NUCLEOTIDE SEQUENCE [LARGE SCALE GENOMIC DNA]</scope>
    <source>
        <strain evidence="18">KCTC 22154</strain>
    </source>
</reference>
<gene>
    <name evidence="17" type="primary">cheD</name>
    <name evidence="17" type="ORF">GCM10007157_18310</name>
</gene>
<dbReference type="EMBL" id="BMXN01000008">
    <property type="protein sequence ID" value="GGW26412.1"/>
    <property type="molecule type" value="Genomic_DNA"/>
</dbReference>
<evidence type="ECO:0000256" key="12">
    <source>
        <dbReference type="SAM" id="Coils"/>
    </source>
</evidence>
<dbReference type="FunFam" id="1.10.287.950:FF:000001">
    <property type="entry name" value="Methyl-accepting chemotaxis sensory transducer"/>
    <property type="match status" value="1"/>
</dbReference>
<dbReference type="SMART" id="SM00283">
    <property type="entry name" value="MA"/>
    <property type="match status" value="1"/>
</dbReference>
<keyword evidence="2" id="KW-1003">Cell membrane</keyword>
<dbReference type="CDD" id="cd11386">
    <property type="entry name" value="MCP_signal"/>
    <property type="match status" value="1"/>
</dbReference>